<evidence type="ECO:0000256" key="1">
    <source>
        <dbReference type="SAM" id="MobiDB-lite"/>
    </source>
</evidence>
<dbReference type="EMBL" id="JAVRBK010000007">
    <property type="protein sequence ID" value="KAK5641131.1"/>
    <property type="molecule type" value="Genomic_DNA"/>
</dbReference>
<dbReference type="AlphaFoldDB" id="A0AAN7V9S5"/>
<sequence length="146" mass="16062">MSLVGVHPREYHSNSGSLSSFSYSLDDITTCCSPQFNSEHVLTIEELRLQMSSCFTCGVSWVEDHVSLDCSECGGYALERPCPKCDGSCGSVWRRDLTKSHSSGKAQWDGECNHPAKQQPPHKTFVSSTATTQELCSKLEKLTAHS</sequence>
<protein>
    <recommendedName>
        <fullName evidence="4">Protein pinocchio</fullName>
    </recommendedName>
</protein>
<proteinExistence type="predicted"/>
<dbReference type="Proteomes" id="UP001329430">
    <property type="component" value="Chromosome 7"/>
</dbReference>
<keyword evidence="3" id="KW-1185">Reference proteome</keyword>
<reference evidence="2 3" key="1">
    <citation type="journal article" date="2024" name="Insects">
        <title>An Improved Chromosome-Level Genome Assembly of the Firefly Pyrocoelia pectoralis.</title>
        <authorList>
            <person name="Fu X."/>
            <person name="Meyer-Rochow V.B."/>
            <person name="Ballantyne L."/>
            <person name="Zhu X."/>
        </authorList>
    </citation>
    <scope>NUCLEOTIDE SEQUENCE [LARGE SCALE GENOMIC DNA]</scope>
    <source>
        <strain evidence="2">XCY_ONT2</strain>
    </source>
</reference>
<evidence type="ECO:0000313" key="3">
    <source>
        <dbReference type="Proteomes" id="UP001329430"/>
    </source>
</evidence>
<organism evidence="2 3">
    <name type="scientific">Pyrocoelia pectoralis</name>
    <dbReference type="NCBI Taxonomy" id="417401"/>
    <lineage>
        <taxon>Eukaryota</taxon>
        <taxon>Metazoa</taxon>
        <taxon>Ecdysozoa</taxon>
        <taxon>Arthropoda</taxon>
        <taxon>Hexapoda</taxon>
        <taxon>Insecta</taxon>
        <taxon>Pterygota</taxon>
        <taxon>Neoptera</taxon>
        <taxon>Endopterygota</taxon>
        <taxon>Coleoptera</taxon>
        <taxon>Polyphaga</taxon>
        <taxon>Elateriformia</taxon>
        <taxon>Elateroidea</taxon>
        <taxon>Lampyridae</taxon>
        <taxon>Lampyrinae</taxon>
        <taxon>Pyrocoelia</taxon>
    </lineage>
</organism>
<name>A0AAN7V9S5_9COLE</name>
<comment type="caution">
    <text evidence="2">The sequence shown here is derived from an EMBL/GenBank/DDBJ whole genome shotgun (WGS) entry which is preliminary data.</text>
</comment>
<feature type="region of interest" description="Disordered" evidence="1">
    <location>
        <begin position="100"/>
        <end position="124"/>
    </location>
</feature>
<evidence type="ECO:0008006" key="4">
    <source>
        <dbReference type="Google" id="ProtNLM"/>
    </source>
</evidence>
<evidence type="ECO:0000313" key="2">
    <source>
        <dbReference type="EMBL" id="KAK5641131.1"/>
    </source>
</evidence>
<gene>
    <name evidence="2" type="ORF">RI129_009678</name>
</gene>
<accession>A0AAN7V9S5</accession>